<gene>
    <name evidence="2" type="ORF">C4532_05375</name>
</gene>
<dbReference type="SMART" id="SM00506">
    <property type="entry name" value="A1pp"/>
    <property type="match status" value="1"/>
</dbReference>
<dbReference type="Proteomes" id="UP000285961">
    <property type="component" value="Unassembled WGS sequence"/>
</dbReference>
<protein>
    <submittedName>
        <fullName evidence="2">O-acetyl-ADP-ribose deacetylase</fullName>
    </submittedName>
</protein>
<feature type="domain" description="Macro" evidence="1">
    <location>
        <begin position="11"/>
        <end position="187"/>
    </location>
</feature>
<accession>A0A419F2W6</accession>
<dbReference type="PANTHER" id="PTHR11106">
    <property type="entry name" value="GANGLIOSIDE INDUCED DIFFERENTIATION ASSOCIATED PROTEIN 2-RELATED"/>
    <property type="match status" value="1"/>
</dbReference>
<proteinExistence type="predicted"/>
<dbReference type="Pfam" id="PF01661">
    <property type="entry name" value="Macro"/>
    <property type="match status" value="1"/>
</dbReference>
<organism evidence="2 3">
    <name type="scientific">Candidatus Abyssobacteria bacterium SURF_17</name>
    <dbReference type="NCBI Taxonomy" id="2093361"/>
    <lineage>
        <taxon>Bacteria</taxon>
        <taxon>Pseudomonadati</taxon>
        <taxon>Candidatus Hydrogenedentota</taxon>
        <taxon>Candidatus Abyssobacteria</taxon>
    </lineage>
</organism>
<evidence type="ECO:0000313" key="3">
    <source>
        <dbReference type="Proteomes" id="UP000285961"/>
    </source>
</evidence>
<dbReference type="PANTHER" id="PTHR11106:SF111">
    <property type="entry name" value="MACRO DOMAIN-CONTAINING PROTEIN"/>
    <property type="match status" value="1"/>
</dbReference>
<evidence type="ECO:0000259" key="1">
    <source>
        <dbReference type="PROSITE" id="PS51154"/>
    </source>
</evidence>
<dbReference type="InterPro" id="IPR002589">
    <property type="entry name" value="Macro_dom"/>
</dbReference>
<sequence length="187" mass="20297">MALQVAPTGMLCEPIEKKVGNAVVRLQHGDLTALPVDAFVFYAREDLQIGSGYGTAIQTRGGASVKKELDTIGRIKMGGAVITGAGEMKARHIVHACGPKFQEPDIEKKLRQCVQSALAVADKAGIKTLAFPPMGTGFYGVPLDLCANTMLDCIKSFLQTVECLEEVIICVIDYRDYVPFRKKMESM</sequence>
<name>A0A419F2W6_9BACT</name>
<dbReference type="Gene3D" id="3.40.220.10">
    <property type="entry name" value="Leucine Aminopeptidase, subunit E, domain 1"/>
    <property type="match status" value="1"/>
</dbReference>
<reference evidence="2 3" key="1">
    <citation type="journal article" date="2017" name="ISME J.">
        <title>Energy and carbon metabolisms in a deep terrestrial subsurface fluid microbial community.</title>
        <authorList>
            <person name="Momper L."/>
            <person name="Jungbluth S.P."/>
            <person name="Lee M.D."/>
            <person name="Amend J.P."/>
        </authorList>
    </citation>
    <scope>NUCLEOTIDE SEQUENCE [LARGE SCALE GENOMIC DNA]</scope>
    <source>
        <strain evidence="2">SURF_17</strain>
    </source>
</reference>
<dbReference type="SUPFAM" id="SSF52949">
    <property type="entry name" value="Macro domain-like"/>
    <property type="match status" value="1"/>
</dbReference>
<comment type="caution">
    <text evidence="2">The sequence shown here is derived from an EMBL/GenBank/DDBJ whole genome shotgun (WGS) entry which is preliminary data.</text>
</comment>
<dbReference type="PROSITE" id="PS51154">
    <property type="entry name" value="MACRO"/>
    <property type="match status" value="1"/>
</dbReference>
<dbReference type="InterPro" id="IPR043472">
    <property type="entry name" value="Macro_dom-like"/>
</dbReference>
<dbReference type="EMBL" id="QZKI01000038">
    <property type="protein sequence ID" value="RJP72820.1"/>
    <property type="molecule type" value="Genomic_DNA"/>
</dbReference>
<evidence type="ECO:0000313" key="2">
    <source>
        <dbReference type="EMBL" id="RJP72820.1"/>
    </source>
</evidence>
<dbReference type="AlphaFoldDB" id="A0A419F2W6"/>